<proteinExistence type="predicted"/>
<dbReference type="InterPro" id="IPR045728">
    <property type="entry name" value="DUF6082"/>
</dbReference>
<sequence>MKVSTGILLTGVSIVGVGVARVSQEARHQRQRNEATLARNQLDWLAQVSTHLETAATWAPADMEPTAYQAAMGANRLLCMISLRHRLGVISDKHLPHFAQYLMRSPACRAYWKRFSTVREEEATNEGSAKAAAFNAAMKRAYTEAVDAPAGH</sequence>
<organism evidence="1 2">
    <name type="scientific">Streptomyces anulatus</name>
    <name type="common">Streptomyces chrysomallus</name>
    <dbReference type="NCBI Taxonomy" id="1892"/>
    <lineage>
        <taxon>Bacteria</taxon>
        <taxon>Bacillati</taxon>
        <taxon>Actinomycetota</taxon>
        <taxon>Actinomycetes</taxon>
        <taxon>Kitasatosporales</taxon>
        <taxon>Streptomycetaceae</taxon>
        <taxon>Streptomyces</taxon>
    </lineage>
</organism>
<evidence type="ECO:0000313" key="2">
    <source>
        <dbReference type="Proteomes" id="UP001431926"/>
    </source>
</evidence>
<gene>
    <name evidence="1" type="ORF">OG367_08285</name>
</gene>
<accession>A0ABZ1ZF83</accession>
<name>A0ABZ1ZF83_STRAQ</name>
<dbReference type="RefSeq" id="WP_097955051.1">
    <property type="nucleotide sequence ID" value="NZ_CP109490.1"/>
</dbReference>
<dbReference type="Pfam" id="PF19560">
    <property type="entry name" value="DUF6082"/>
    <property type="match status" value="1"/>
</dbReference>
<dbReference type="EMBL" id="CP109491">
    <property type="protein sequence ID" value="WUX36233.1"/>
    <property type="molecule type" value="Genomic_DNA"/>
</dbReference>
<dbReference type="Proteomes" id="UP001431926">
    <property type="component" value="Chromosome"/>
</dbReference>
<keyword evidence="2" id="KW-1185">Reference proteome</keyword>
<protein>
    <submittedName>
        <fullName evidence="1">DUF6082 family protein</fullName>
    </submittedName>
</protein>
<evidence type="ECO:0000313" key="1">
    <source>
        <dbReference type="EMBL" id="WUX36233.1"/>
    </source>
</evidence>
<reference evidence="1" key="1">
    <citation type="submission" date="2022-10" db="EMBL/GenBank/DDBJ databases">
        <title>The complete genomes of actinobacterial strains from the NBC collection.</title>
        <authorList>
            <person name="Joergensen T.S."/>
            <person name="Alvarez Arevalo M."/>
            <person name="Sterndorff E.B."/>
            <person name="Faurdal D."/>
            <person name="Vuksanovic O."/>
            <person name="Mourched A.-S."/>
            <person name="Charusanti P."/>
            <person name="Shaw S."/>
            <person name="Blin K."/>
            <person name="Weber T."/>
        </authorList>
    </citation>
    <scope>NUCLEOTIDE SEQUENCE</scope>
    <source>
        <strain evidence="1">NBC_01436</strain>
    </source>
</reference>